<feature type="disulfide bond" evidence="12">
    <location>
        <begin position="901"/>
        <end position="910"/>
    </location>
</feature>
<dbReference type="AlphaFoldDB" id="A0AAV4YCL3"/>
<dbReference type="PROSITE" id="PS01187">
    <property type="entry name" value="EGF_CA"/>
    <property type="match status" value="3"/>
</dbReference>
<comment type="caution">
    <text evidence="16">The sequence shown here is derived from an EMBL/GenBank/DDBJ whole genome shotgun (WGS) entry which is preliminary data.</text>
</comment>
<evidence type="ECO:0000313" key="16">
    <source>
        <dbReference type="EMBL" id="GIZ04115.1"/>
    </source>
</evidence>
<evidence type="ECO:0000256" key="1">
    <source>
        <dbReference type="ARBA" id="ARBA00004479"/>
    </source>
</evidence>
<comment type="caution">
    <text evidence="12">Lacks conserved residue(s) required for the propagation of feature annotation.</text>
</comment>
<dbReference type="FunFam" id="2.10.25.10:FF:000143">
    <property type="entry name" value="Protein crumbs 1"/>
    <property type="match status" value="1"/>
</dbReference>
<feature type="domain" description="EGF-like" evidence="14">
    <location>
        <begin position="838"/>
        <end position="873"/>
    </location>
</feature>
<keyword evidence="2" id="KW-0217">Developmental protein</keyword>
<gene>
    <name evidence="16" type="primary">EGF1_0</name>
    <name evidence="16" type="ORF">CEXT_13471</name>
</gene>
<feature type="domain" description="EGF-like" evidence="14">
    <location>
        <begin position="800"/>
        <end position="836"/>
    </location>
</feature>
<keyword evidence="9" id="KW-0472">Membrane</keyword>
<evidence type="ECO:0000256" key="8">
    <source>
        <dbReference type="ARBA" id="ARBA00022989"/>
    </source>
</evidence>
<comment type="subcellular location">
    <subcellularLocation>
        <location evidence="1">Membrane</location>
        <topology evidence="1">Single-pass type I membrane protein</topology>
    </subcellularLocation>
</comment>
<dbReference type="Gene3D" id="2.10.50.10">
    <property type="entry name" value="Tumor Necrosis Factor Receptor, subunit A, domain 2"/>
    <property type="match status" value="3"/>
</dbReference>
<feature type="disulfide bond" evidence="12">
    <location>
        <begin position="863"/>
        <end position="872"/>
    </location>
</feature>
<dbReference type="SMART" id="SM00179">
    <property type="entry name" value="EGF_CA"/>
    <property type="match status" value="12"/>
</dbReference>
<dbReference type="PROSITE" id="PS50026">
    <property type="entry name" value="EGF_3"/>
    <property type="match status" value="12"/>
</dbReference>
<evidence type="ECO:0000256" key="10">
    <source>
        <dbReference type="ARBA" id="ARBA00023157"/>
    </source>
</evidence>
<dbReference type="SMART" id="SM01411">
    <property type="entry name" value="Ephrin_rec_like"/>
    <property type="match status" value="3"/>
</dbReference>
<dbReference type="FunFam" id="2.10.25.10:FF:000004">
    <property type="entry name" value="Neurogenic locus notch 1"/>
    <property type="match status" value="1"/>
</dbReference>
<dbReference type="SUPFAM" id="SSF57184">
    <property type="entry name" value="Growth factor receptor domain"/>
    <property type="match status" value="3"/>
</dbReference>
<feature type="disulfide bond" evidence="12">
    <location>
        <begin position="979"/>
        <end position="988"/>
    </location>
</feature>
<protein>
    <submittedName>
        <fullName evidence="16">Fibropellin-1</fullName>
    </submittedName>
</protein>
<evidence type="ECO:0000259" key="13">
    <source>
        <dbReference type="PROSITE" id="PS50022"/>
    </source>
</evidence>
<keyword evidence="4" id="KW-0812">Transmembrane</keyword>
<dbReference type="InterPro" id="IPR008979">
    <property type="entry name" value="Galactose-bd-like_sf"/>
</dbReference>
<dbReference type="GO" id="GO:0048666">
    <property type="term" value="P:neuron development"/>
    <property type="evidence" value="ECO:0007669"/>
    <property type="project" value="UniProtKB-ARBA"/>
</dbReference>
<dbReference type="FunFam" id="2.10.25.10:FF:000146">
    <property type="entry name" value="Putative neurogenic locus notch"/>
    <property type="match status" value="1"/>
</dbReference>
<dbReference type="InterPro" id="IPR003410">
    <property type="entry name" value="HYR_dom"/>
</dbReference>
<name>A0AAV4YCL3_CAEEX</name>
<feature type="domain" description="EGF-like" evidence="14">
    <location>
        <begin position="706"/>
        <end position="742"/>
    </location>
</feature>
<dbReference type="PROSITE" id="PS00010">
    <property type="entry name" value="ASX_HYDROXYL"/>
    <property type="match status" value="10"/>
</dbReference>
<feature type="domain" description="F5/8 type C" evidence="13">
    <location>
        <begin position="62"/>
        <end position="207"/>
    </location>
</feature>
<dbReference type="Pfam" id="PF00008">
    <property type="entry name" value="EGF"/>
    <property type="match status" value="7"/>
</dbReference>
<dbReference type="Gene3D" id="2.60.120.260">
    <property type="entry name" value="Galactose-binding domain-like"/>
    <property type="match status" value="1"/>
</dbReference>
<dbReference type="PANTHER" id="PTHR24033:SF233">
    <property type="entry name" value="FIBROPELLIN-1"/>
    <property type="match status" value="1"/>
</dbReference>
<proteinExistence type="predicted"/>
<feature type="domain" description="EGF-like" evidence="14">
    <location>
        <begin position="913"/>
        <end position="949"/>
    </location>
</feature>
<evidence type="ECO:0000256" key="6">
    <source>
        <dbReference type="ARBA" id="ARBA00022737"/>
    </source>
</evidence>
<feature type="disulfide bond" evidence="12">
    <location>
        <begin position="1055"/>
        <end position="1064"/>
    </location>
</feature>
<dbReference type="PROSITE" id="PS01186">
    <property type="entry name" value="EGF_2"/>
    <property type="match status" value="8"/>
</dbReference>
<keyword evidence="11" id="KW-0325">Glycoprotein</keyword>
<feature type="disulfide bond" evidence="12">
    <location>
        <begin position="732"/>
        <end position="741"/>
    </location>
</feature>
<dbReference type="FunFam" id="2.10.50.10:FF:000018">
    <property type="entry name" value="Sushi, von Willebrand factor type A, EGF and pentraxin domain-containing 1"/>
    <property type="match status" value="1"/>
</dbReference>
<dbReference type="PRINTS" id="PR01983">
    <property type="entry name" value="NOTCH"/>
</dbReference>
<evidence type="ECO:0000256" key="4">
    <source>
        <dbReference type="ARBA" id="ARBA00022692"/>
    </source>
</evidence>
<dbReference type="PROSITE" id="PS50022">
    <property type="entry name" value="FA58C_3"/>
    <property type="match status" value="1"/>
</dbReference>
<keyword evidence="5" id="KW-0732">Signal</keyword>
<dbReference type="Proteomes" id="UP001054945">
    <property type="component" value="Unassembled WGS sequence"/>
</dbReference>
<feature type="domain" description="EGF-like" evidence="14">
    <location>
        <begin position="991"/>
        <end position="1027"/>
    </location>
</feature>
<evidence type="ECO:0000259" key="15">
    <source>
        <dbReference type="PROSITE" id="PS50825"/>
    </source>
</evidence>
<dbReference type="SUPFAM" id="SSF49785">
    <property type="entry name" value="Galactose-binding domain-like"/>
    <property type="match status" value="1"/>
</dbReference>
<dbReference type="InterPro" id="IPR009030">
    <property type="entry name" value="Growth_fac_rcpt_cys_sf"/>
</dbReference>
<dbReference type="InterPro" id="IPR000421">
    <property type="entry name" value="FA58C"/>
</dbReference>
<dbReference type="InterPro" id="IPR001881">
    <property type="entry name" value="EGF-like_Ca-bd_dom"/>
</dbReference>
<feature type="disulfide bond" evidence="12">
    <location>
        <begin position="939"/>
        <end position="948"/>
    </location>
</feature>
<dbReference type="InterPro" id="IPR051830">
    <property type="entry name" value="NOTCH_homolog"/>
</dbReference>
<keyword evidence="7" id="KW-0914">Notch signaling pathway</keyword>
<dbReference type="GO" id="GO:0007219">
    <property type="term" value="P:Notch signaling pathway"/>
    <property type="evidence" value="ECO:0007669"/>
    <property type="project" value="UniProtKB-KW"/>
</dbReference>
<feature type="disulfide bond" evidence="12">
    <location>
        <begin position="1169"/>
        <end position="1178"/>
    </location>
</feature>
<feature type="domain" description="EGF-like" evidence="14">
    <location>
        <begin position="1067"/>
        <end position="1103"/>
    </location>
</feature>
<dbReference type="Gene3D" id="2.10.25.10">
    <property type="entry name" value="Laminin"/>
    <property type="match status" value="12"/>
</dbReference>
<dbReference type="PRINTS" id="PR00010">
    <property type="entry name" value="EGFBLOOD"/>
</dbReference>
<dbReference type="GO" id="GO:0005886">
    <property type="term" value="C:plasma membrane"/>
    <property type="evidence" value="ECO:0007669"/>
    <property type="project" value="UniProtKB-ARBA"/>
</dbReference>
<feature type="disulfide bond" evidence="12">
    <location>
        <begin position="1093"/>
        <end position="1102"/>
    </location>
</feature>
<keyword evidence="17" id="KW-1185">Reference proteome</keyword>
<dbReference type="InterPro" id="IPR011641">
    <property type="entry name" value="Tyr-kin_ephrin_A/B_rcpt-like"/>
</dbReference>
<feature type="domain" description="EGF-like" evidence="14">
    <location>
        <begin position="1029"/>
        <end position="1065"/>
    </location>
</feature>
<dbReference type="FunFam" id="2.10.25.10:FF:000230">
    <property type="entry name" value="Delta-like protein"/>
    <property type="match status" value="1"/>
</dbReference>
<evidence type="ECO:0000256" key="11">
    <source>
        <dbReference type="ARBA" id="ARBA00023180"/>
    </source>
</evidence>
<keyword evidence="6" id="KW-0677">Repeat</keyword>
<evidence type="ECO:0000256" key="2">
    <source>
        <dbReference type="ARBA" id="ARBA00022473"/>
    </source>
</evidence>
<dbReference type="InterPro" id="IPR000152">
    <property type="entry name" value="EGF-type_Asp/Asn_hydroxyl_site"/>
</dbReference>
<dbReference type="GO" id="GO:0005509">
    <property type="term" value="F:calcium ion binding"/>
    <property type="evidence" value="ECO:0007669"/>
    <property type="project" value="InterPro"/>
</dbReference>
<feature type="disulfide bond" evidence="12">
    <location>
        <begin position="960"/>
        <end position="977"/>
    </location>
</feature>
<feature type="disulfide bond" evidence="12">
    <location>
        <begin position="1017"/>
        <end position="1026"/>
    </location>
</feature>
<sequence length="1210" mass="132854">MLIRRFRVTLTGPVCEDPGHPPDGQQIAVSYEQGAEVEFSCLRPGYEPHTVDPITCDKNAECKVIKPIGLSSGSIPDSAINTTSQRDNYEGRKVRLNSATGWCGKTEPFTYVTIDLGRIFIIKAIFGKGVVTNDVVGRPTELRFFYKIQEQENFVVYFPNFNLTTENDNFGELTVLNLPLSVRARHVILGMVSYNRNPCMKFELLGCEETKAPIVLGYNAAYPLCIDKEPPQFINCPTRPIVVTRSLMGLLPVNFTVPVAVDNSGYIARFESHSFWVHIACNCGQRHEYFTPPFLSCPQSYVVELVEQQDSYAVNFNDTRRLINTTDESGPVTITLSPETAIIPLWSFRNVTVAATDIHGNSAYCHFQVAVQPSSCVSWSLEAPVNGIVNCLPNDEKNGYRCLATCNTGFRFTDGSRRRLSRVHQVKGGLQQALCQIVYQKIPTKHHTMCWPRLITMLKDLFLRLVSVNTSAIFRLIIVLSTKFYQRDGLPNPSCPGLQAIRSQVTRGFSCEEGEVLNSMGEAQVPQCLHCPAGTYAAKTNECLFCPRGFYQDLVRQGSCKRCPETMYTRQEGTKSRNDCIPVCGYGTYSPTGLVPCLQCPSNTFSSFPPREGFKECQRCPANTFTYSPGSKLLDDCRAKCVPGTYSETGLEPCAPCPTNYYQSLEGQTSCMECAENHRTLRPGALNICQKCFCPAGFTGQFCEVDIDECASRPCYNGGTCVDLPQDYRCLCPPGYTGLQCQLEQSECLNGSWPACDVTINPCTSGENPCLNGATCKPLIQGRHKCICPPGLTGPTCEVNIDDCAEQPCLLGANCTDLLNDFSCDCPPGFGGKRCQMKYNLCAFDPCSNGICVDNLFYYSCICEPGWAGPTCDIDIDECSSNPCMNAGQCIDLIDGFKCQCEPGFTGSKCQHPIDACEVKPCQNGGTCFDLINGFGCQCRPGYVGLQCEAEVDECISSPCNPSGTERCIDKDNAYQCMCNPGFTGELCEFNLNECMSNPCLNNGICTDLVNGFRCQCPQGWSGERCELDIGGCGNEPCLNAAKCINLFQDYFCVCPSGTDGKRCQTSPERCIGTPCMHGGLCNDYGSGVNCTCPAEYTGQGCQLDYDACEENICQNGATCQDMGEEFKCICPPGFTGTLCEEDIPDCLPNSCPPTAQCIDLTNDFYCKCPFNFTGEDCRKPISIDYDLYVNDESKSSSVSLAAPFRTGNI</sequence>
<dbReference type="FunFam" id="2.10.25.10:FF:000279">
    <property type="entry name" value="Neurogenic locus notch 1"/>
    <property type="match status" value="1"/>
</dbReference>
<dbReference type="InterPro" id="IPR018097">
    <property type="entry name" value="EGF_Ca-bd_CS"/>
</dbReference>
<keyword evidence="3 12" id="KW-0245">EGF-like domain</keyword>
<dbReference type="EMBL" id="BPLR01001692">
    <property type="protein sequence ID" value="GIZ04115.1"/>
    <property type="molecule type" value="Genomic_DNA"/>
</dbReference>
<dbReference type="PROSITE" id="PS50825">
    <property type="entry name" value="HYR"/>
    <property type="match status" value="1"/>
</dbReference>
<feature type="disulfide bond" evidence="12">
    <location>
        <begin position="788"/>
        <end position="797"/>
    </location>
</feature>
<reference evidence="16 17" key="1">
    <citation type="submission" date="2021-06" db="EMBL/GenBank/DDBJ databases">
        <title>Caerostris extrusa draft genome.</title>
        <authorList>
            <person name="Kono N."/>
            <person name="Arakawa K."/>
        </authorList>
    </citation>
    <scope>NUCLEOTIDE SEQUENCE [LARGE SCALE GENOMIC DNA]</scope>
</reference>
<accession>A0AAV4YCL3</accession>
<evidence type="ECO:0000256" key="7">
    <source>
        <dbReference type="ARBA" id="ARBA00022976"/>
    </source>
</evidence>
<feature type="domain" description="EGF-like" evidence="14">
    <location>
        <begin position="951"/>
        <end position="989"/>
    </location>
</feature>
<dbReference type="FunFam" id="2.10.25.10:FF:000327">
    <property type="entry name" value="neurogenic locus notch homolog protein 4"/>
    <property type="match status" value="1"/>
</dbReference>
<dbReference type="SMART" id="SM00231">
    <property type="entry name" value="FA58C"/>
    <property type="match status" value="1"/>
</dbReference>
<dbReference type="InterPro" id="IPR000742">
    <property type="entry name" value="EGF"/>
</dbReference>
<dbReference type="PROSITE" id="PS00022">
    <property type="entry name" value="EGF_1"/>
    <property type="match status" value="12"/>
</dbReference>
<dbReference type="Pfam" id="PF07699">
    <property type="entry name" value="Ephrin_rec_like"/>
    <property type="match status" value="3"/>
</dbReference>
<evidence type="ECO:0000259" key="14">
    <source>
        <dbReference type="PROSITE" id="PS50026"/>
    </source>
</evidence>
<feature type="disulfide bond" evidence="12">
    <location>
        <begin position="1131"/>
        <end position="1140"/>
    </location>
</feature>
<evidence type="ECO:0000256" key="3">
    <source>
        <dbReference type="ARBA" id="ARBA00022536"/>
    </source>
</evidence>
<feature type="domain" description="EGF-like" evidence="14">
    <location>
        <begin position="1105"/>
        <end position="1141"/>
    </location>
</feature>
<evidence type="ECO:0000256" key="9">
    <source>
        <dbReference type="ARBA" id="ARBA00023136"/>
    </source>
</evidence>
<organism evidence="16 17">
    <name type="scientific">Caerostris extrusa</name>
    <name type="common">Bark spider</name>
    <name type="synonym">Caerostris bankana</name>
    <dbReference type="NCBI Taxonomy" id="172846"/>
    <lineage>
        <taxon>Eukaryota</taxon>
        <taxon>Metazoa</taxon>
        <taxon>Ecdysozoa</taxon>
        <taxon>Arthropoda</taxon>
        <taxon>Chelicerata</taxon>
        <taxon>Arachnida</taxon>
        <taxon>Araneae</taxon>
        <taxon>Araneomorphae</taxon>
        <taxon>Entelegynae</taxon>
        <taxon>Araneoidea</taxon>
        <taxon>Araneidae</taxon>
        <taxon>Caerostris</taxon>
    </lineage>
</organism>
<dbReference type="GO" id="GO:0042063">
    <property type="term" value="P:gliogenesis"/>
    <property type="evidence" value="ECO:0007669"/>
    <property type="project" value="UniProtKB-ARBA"/>
</dbReference>
<feature type="domain" description="EGF-like" evidence="14">
    <location>
        <begin position="1143"/>
        <end position="1179"/>
    </location>
</feature>
<dbReference type="SMART" id="SM00181">
    <property type="entry name" value="EGF"/>
    <property type="match status" value="13"/>
</dbReference>
<dbReference type="PANTHER" id="PTHR24033">
    <property type="entry name" value="EGF-LIKE DOMAIN-CONTAINING PROTEIN"/>
    <property type="match status" value="1"/>
</dbReference>
<evidence type="ECO:0000256" key="12">
    <source>
        <dbReference type="PROSITE-ProRule" id="PRU00076"/>
    </source>
</evidence>
<feature type="domain" description="EGF-like" evidence="14">
    <location>
        <begin position="759"/>
        <end position="798"/>
    </location>
</feature>
<feature type="disulfide bond" evidence="12">
    <location>
        <begin position="826"/>
        <end position="835"/>
    </location>
</feature>
<keyword evidence="8" id="KW-1133">Transmembrane helix</keyword>
<feature type="disulfide bond" evidence="12">
    <location>
        <begin position="842"/>
        <end position="852"/>
    </location>
</feature>
<dbReference type="SUPFAM" id="SSF57196">
    <property type="entry name" value="EGF/Laminin"/>
    <property type="match status" value="7"/>
</dbReference>
<dbReference type="CDD" id="cd00054">
    <property type="entry name" value="EGF_CA"/>
    <property type="match status" value="10"/>
</dbReference>
<feature type="domain" description="HYR" evidence="15">
    <location>
        <begin position="287"/>
        <end position="373"/>
    </location>
</feature>
<dbReference type="Pfam" id="PF12661">
    <property type="entry name" value="hEGF"/>
    <property type="match status" value="3"/>
</dbReference>
<dbReference type="InterPro" id="IPR013032">
    <property type="entry name" value="EGF-like_CS"/>
</dbReference>
<evidence type="ECO:0000313" key="17">
    <source>
        <dbReference type="Proteomes" id="UP001054945"/>
    </source>
</evidence>
<dbReference type="FunFam" id="2.10.25.10:FF:000472">
    <property type="entry name" value="Uncharacterized protein, isoform A"/>
    <property type="match status" value="2"/>
</dbReference>
<dbReference type="GO" id="GO:0000902">
    <property type="term" value="P:cell morphogenesis"/>
    <property type="evidence" value="ECO:0007669"/>
    <property type="project" value="UniProtKB-ARBA"/>
</dbReference>
<feature type="domain" description="EGF-like" evidence="14">
    <location>
        <begin position="875"/>
        <end position="911"/>
    </location>
</feature>
<keyword evidence="10 12" id="KW-1015">Disulfide bond</keyword>
<evidence type="ECO:0000256" key="5">
    <source>
        <dbReference type="ARBA" id="ARBA00022729"/>
    </source>
</evidence>